<evidence type="ECO:0000313" key="1">
    <source>
        <dbReference type="EMBL" id="GEU67775.1"/>
    </source>
</evidence>
<sequence>MESRNVVDGNGGGGRRTMAMEQYVWEMKWNAFPKMDLEIYQFVLHQHTGPYDMIVLRFHLGCSVGGLFGVGGKRSWERVCLFRVYYAIFKLMIGSWKEASQLFVEGLSVVDELYGVQVSVIAKLDRQCGWYMLMGMIIRVFIGYPVQRQYILLFQKDLFNFSFFKLALGGITAHVRMDLDMGTHWDNSWSIQGVVEP</sequence>
<protein>
    <submittedName>
        <fullName evidence="1">Uncharacterized protein</fullName>
    </submittedName>
</protein>
<proteinExistence type="predicted"/>
<organism evidence="1">
    <name type="scientific">Tanacetum cinerariifolium</name>
    <name type="common">Dalmatian daisy</name>
    <name type="synonym">Chrysanthemum cinerariifolium</name>
    <dbReference type="NCBI Taxonomy" id="118510"/>
    <lineage>
        <taxon>Eukaryota</taxon>
        <taxon>Viridiplantae</taxon>
        <taxon>Streptophyta</taxon>
        <taxon>Embryophyta</taxon>
        <taxon>Tracheophyta</taxon>
        <taxon>Spermatophyta</taxon>
        <taxon>Magnoliopsida</taxon>
        <taxon>eudicotyledons</taxon>
        <taxon>Gunneridae</taxon>
        <taxon>Pentapetalae</taxon>
        <taxon>asterids</taxon>
        <taxon>campanulids</taxon>
        <taxon>Asterales</taxon>
        <taxon>Asteraceae</taxon>
        <taxon>Asteroideae</taxon>
        <taxon>Anthemideae</taxon>
        <taxon>Anthemidinae</taxon>
        <taxon>Tanacetum</taxon>
    </lineage>
</organism>
<dbReference type="AlphaFoldDB" id="A0A6L2M630"/>
<accession>A0A6L2M630</accession>
<comment type="caution">
    <text evidence="1">The sequence shown here is derived from an EMBL/GenBank/DDBJ whole genome shotgun (WGS) entry which is preliminary data.</text>
</comment>
<dbReference type="EMBL" id="BKCJ010005627">
    <property type="protein sequence ID" value="GEU67775.1"/>
    <property type="molecule type" value="Genomic_DNA"/>
</dbReference>
<reference evidence="1" key="1">
    <citation type="journal article" date="2019" name="Sci. Rep.">
        <title>Draft genome of Tanacetum cinerariifolium, the natural source of mosquito coil.</title>
        <authorList>
            <person name="Yamashiro T."/>
            <person name="Shiraishi A."/>
            <person name="Satake H."/>
            <person name="Nakayama K."/>
        </authorList>
    </citation>
    <scope>NUCLEOTIDE SEQUENCE</scope>
</reference>
<gene>
    <name evidence="1" type="ORF">Tci_039753</name>
</gene>
<name>A0A6L2M630_TANCI</name>